<dbReference type="HOGENOM" id="CLU_003433_3_1_1"/>
<evidence type="ECO:0000313" key="3">
    <source>
        <dbReference type="Proteomes" id="UP000001449"/>
    </source>
</evidence>
<name>B8CFQ5_THAPS</name>
<reference evidence="2 3" key="2">
    <citation type="journal article" date="2008" name="Nature">
        <title>The Phaeodactylum genome reveals the evolutionary history of diatom genomes.</title>
        <authorList>
            <person name="Bowler C."/>
            <person name="Allen A.E."/>
            <person name="Badger J.H."/>
            <person name="Grimwood J."/>
            <person name="Jabbari K."/>
            <person name="Kuo A."/>
            <person name="Maheswari U."/>
            <person name="Martens C."/>
            <person name="Maumus F."/>
            <person name="Otillar R.P."/>
            <person name="Rayko E."/>
            <person name="Salamov A."/>
            <person name="Vandepoele K."/>
            <person name="Beszteri B."/>
            <person name="Gruber A."/>
            <person name="Heijde M."/>
            <person name="Katinka M."/>
            <person name="Mock T."/>
            <person name="Valentin K."/>
            <person name="Verret F."/>
            <person name="Berges J.A."/>
            <person name="Brownlee C."/>
            <person name="Cadoret J.P."/>
            <person name="Chiovitti A."/>
            <person name="Choi C.J."/>
            <person name="Coesel S."/>
            <person name="De Martino A."/>
            <person name="Detter J.C."/>
            <person name="Durkin C."/>
            <person name="Falciatore A."/>
            <person name="Fournet J."/>
            <person name="Haruta M."/>
            <person name="Huysman M.J."/>
            <person name="Jenkins B.D."/>
            <person name="Jiroutova K."/>
            <person name="Jorgensen R.E."/>
            <person name="Joubert Y."/>
            <person name="Kaplan A."/>
            <person name="Kroger N."/>
            <person name="Kroth P.G."/>
            <person name="La Roche J."/>
            <person name="Lindquist E."/>
            <person name="Lommer M."/>
            <person name="Martin-Jezequel V."/>
            <person name="Lopez P.J."/>
            <person name="Lucas S."/>
            <person name="Mangogna M."/>
            <person name="McGinnis K."/>
            <person name="Medlin L.K."/>
            <person name="Montsant A."/>
            <person name="Oudot-Le Secq M.P."/>
            <person name="Napoli C."/>
            <person name="Obornik M."/>
            <person name="Parker M.S."/>
            <person name="Petit J.L."/>
            <person name="Porcel B.M."/>
            <person name="Poulsen N."/>
            <person name="Robison M."/>
            <person name="Rychlewski L."/>
            <person name="Rynearson T.A."/>
            <person name="Schmutz J."/>
            <person name="Shapiro H."/>
            <person name="Siaut M."/>
            <person name="Stanley M."/>
            <person name="Sussman M.R."/>
            <person name="Taylor A.R."/>
            <person name="Vardi A."/>
            <person name="von Dassow P."/>
            <person name="Vyverman W."/>
            <person name="Willis A."/>
            <person name="Wyrwicz L.S."/>
            <person name="Rokhsar D.S."/>
            <person name="Weissenbach J."/>
            <person name="Armbrust E.V."/>
            <person name="Green B.R."/>
            <person name="Van de Peer Y."/>
            <person name="Grigoriev I.V."/>
        </authorList>
    </citation>
    <scope>NUCLEOTIDE SEQUENCE [LARGE SCALE GENOMIC DNA]</scope>
    <source>
        <strain evidence="2 3">CCMP1335</strain>
    </source>
</reference>
<dbReference type="Gene3D" id="3.40.640.10">
    <property type="entry name" value="Type I PLP-dependent aspartate aminotransferase-like (Major domain)"/>
    <property type="match status" value="1"/>
</dbReference>
<dbReference type="PaxDb" id="35128-Thaps25748"/>
<evidence type="ECO:0000256" key="1">
    <source>
        <dbReference type="ARBA" id="ARBA00022898"/>
    </source>
</evidence>
<dbReference type="STRING" id="35128.B8CFQ5"/>
<proteinExistence type="predicted"/>
<dbReference type="PANTHER" id="PTHR43092">
    <property type="entry name" value="L-CYSTEINE DESULFHYDRASE"/>
    <property type="match status" value="1"/>
</dbReference>
<dbReference type="InParanoid" id="B8CFQ5"/>
<dbReference type="eggNOG" id="KOG1549">
    <property type="taxonomic scope" value="Eukaryota"/>
</dbReference>
<keyword evidence="1" id="KW-0663">Pyridoxal phosphate</keyword>
<protein>
    <recommendedName>
        <fullName evidence="4">Aminotransferase class V domain-containing protein</fullName>
    </recommendedName>
</protein>
<dbReference type="RefSeq" id="XP_002295061.1">
    <property type="nucleotide sequence ID" value="XM_002295025.1"/>
</dbReference>
<reference evidence="2 3" key="1">
    <citation type="journal article" date="2004" name="Science">
        <title>The genome of the diatom Thalassiosira pseudonana: ecology, evolution, and metabolism.</title>
        <authorList>
            <person name="Armbrust E.V."/>
            <person name="Berges J.A."/>
            <person name="Bowler C."/>
            <person name="Green B.R."/>
            <person name="Martinez D."/>
            <person name="Putnam N.H."/>
            <person name="Zhou S."/>
            <person name="Allen A.E."/>
            <person name="Apt K.E."/>
            <person name="Bechner M."/>
            <person name="Brzezinski M.A."/>
            <person name="Chaal B.K."/>
            <person name="Chiovitti A."/>
            <person name="Davis A.K."/>
            <person name="Demarest M.S."/>
            <person name="Detter J.C."/>
            <person name="Glavina T."/>
            <person name="Goodstein D."/>
            <person name="Hadi M.Z."/>
            <person name="Hellsten U."/>
            <person name="Hildebrand M."/>
            <person name="Jenkins B.D."/>
            <person name="Jurka J."/>
            <person name="Kapitonov V.V."/>
            <person name="Kroger N."/>
            <person name="Lau W.W."/>
            <person name="Lane T.W."/>
            <person name="Larimer F.W."/>
            <person name="Lippmeier J.C."/>
            <person name="Lucas S."/>
            <person name="Medina M."/>
            <person name="Montsant A."/>
            <person name="Obornik M."/>
            <person name="Parker M.S."/>
            <person name="Palenik B."/>
            <person name="Pazour G.J."/>
            <person name="Richardson P.M."/>
            <person name="Rynearson T.A."/>
            <person name="Saito M.A."/>
            <person name="Schwartz D.C."/>
            <person name="Thamatrakoln K."/>
            <person name="Valentin K."/>
            <person name="Vardi A."/>
            <person name="Wilkerson F.P."/>
            <person name="Rokhsar D.S."/>
        </authorList>
    </citation>
    <scope>NUCLEOTIDE SEQUENCE [LARGE SCALE GENOMIC DNA]</scope>
    <source>
        <strain evidence="2 3">CCMP1335</strain>
    </source>
</reference>
<evidence type="ECO:0000313" key="2">
    <source>
        <dbReference type="EMBL" id="EED87841.1"/>
    </source>
</evidence>
<gene>
    <name evidence="2" type="ORF">THAPSDRAFT_25748</name>
</gene>
<dbReference type="SUPFAM" id="SSF53383">
    <property type="entry name" value="PLP-dependent transferases"/>
    <property type="match status" value="1"/>
</dbReference>
<dbReference type="KEGG" id="tps:THAPSDRAFT_25748"/>
<sequence length="591" mass="65513">MILCTYSFLKSRVPHRWSRCGLFSFSTSTDGYQSIGSFHSENVEELIRVPNQQYIPPELPFEDEVQTFTPTTPASSPPPPFANAHLYTSSYQHLDRQQWTFLNHGAFGLAIDVGLQRANSWRTFLETQPLRYFDRHQLNHLTHSARCMADFVGGGSQDDGGLQLREGTAMIANVTSGMNAVIGGHARCNPDSQVFYYDIAYGSNKKMCQTYHGTQNAVSIPFEEEYLPLLQQVQNTPREGNDWNTQAAELFISALDATIHNQMSNGKTKSSLRGSMIILEHITSNTAIHVPIAAIAHHAKEEYGMVVAVDGAHGLLGLDLNMPSILSNEQQNNGHVDIYLTNAHKWFSSPRGAALLFCTSPQLRETILRQPAVVSHGVDDGFLSRFLWDGCRDYAAQLSLPVIADFWNSATVNAHQVREQLQNNLKEGVRILVSHWHPGVCSDGGEDVGASCVEQNFAEAGLTLVPMGIHAAMMALVRLPLAISGGDDDRKTSTDAKRFQDFLYSQNVEVPVKCIREEFDTLAHVALRYGLTTNKPPLESTPHDNPTQHSTMKPYVIVLIGSASTAFANFVDQPSYDIKSHPDLRLSFLGR</sequence>
<evidence type="ECO:0008006" key="4">
    <source>
        <dbReference type="Google" id="ProtNLM"/>
    </source>
</evidence>
<dbReference type="EMBL" id="CM000653">
    <property type="protein sequence ID" value="EED87841.1"/>
    <property type="molecule type" value="Genomic_DNA"/>
</dbReference>
<dbReference type="OMA" id="DDHRANG"/>
<dbReference type="GeneID" id="7443906"/>
<dbReference type="InterPro" id="IPR015421">
    <property type="entry name" value="PyrdxlP-dep_Trfase_major"/>
</dbReference>
<keyword evidence="3" id="KW-1185">Reference proteome</keyword>
<dbReference type="PANTHER" id="PTHR43092:SF2">
    <property type="entry name" value="HERCYNYLCYSTEINE SULFOXIDE LYASE"/>
    <property type="match status" value="1"/>
</dbReference>
<dbReference type="Proteomes" id="UP000001449">
    <property type="component" value="Chromosome 22"/>
</dbReference>
<dbReference type="AlphaFoldDB" id="B8CFQ5"/>
<organism evidence="2 3">
    <name type="scientific">Thalassiosira pseudonana</name>
    <name type="common">Marine diatom</name>
    <name type="synonym">Cyclotella nana</name>
    <dbReference type="NCBI Taxonomy" id="35128"/>
    <lineage>
        <taxon>Eukaryota</taxon>
        <taxon>Sar</taxon>
        <taxon>Stramenopiles</taxon>
        <taxon>Ochrophyta</taxon>
        <taxon>Bacillariophyta</taxon>
        <taxon>Coscinodiscophyceae</taxon>
        <taxon>Thalassiosirophycidae</taxon>
        <taxon>Thalassiosirales</taxon>
        <taxon>Thalassiosiraceae</taxon>
        <taxon>Thalassiosira</taxon>
    </lineage>
</organism>
<dbReference type="InterPro" id="IPR015424">
    <property type="entry name" value="PyrdxlP-dep_Trfase"/>
</dbReference>
<accession>B8CFQ5</accession>
<dbReference type="GO" id="GO:0016846">
    <property type="term" value="F:carbon-sulfur lyase activity"/>
    <property type="evidence" value="ECO:0000318"/>
    <property type="project" value="GO_Central"/>
</dbReference>